<sequence>MLELKKYINKIESFSKNELRLSNLVHVALAFDENYAMPAGVTITSVIKNNDSLNFCFHLLVDNVSNDNIAKLKELVQHNVSIKIYYLNNNFDINPDTLVLGYLSAVSCVRFILPDLLHSQTKKFLYLDSDILCLKSISELYNTDISNYVAGVIPDDEPMQNEIKTLYPIDAKKYFNSGVLLINTDEWVKNNLTNKCINKVNDGNVYRFADQDVLNILLENKTILLPIKYNTKIHITIPCNEEKEIAPYTVLLHYVTGYKPWYQTFNSQLFKKYYQLSPWKDVERPLALKKSWLRNYAKYCFKQKKFISAMQFYYFYLLRKIN</sequence>
<comment type="cofactor">
    <cofactor evidence="1">
        <name>Mg(2+)</name>
        <dbReference type="ChEBI" id="CHEBI:18420"/>
    </cofactor>
</comment>
<dbReference type="SUPFAM" id="SSF53448">
    <property type="entry name" value="Nucleotide-diphospho-sugar transferases"/>
    <property type="match status" value="1"/>
</dbReference>
<dbReference type="AlphaFoldDB" id="A0A242NHA9"/>
<comment type="similarity">
    <text evidence="3">Belongs to the glycosyltransferase 8 family.</text>
</comment>
<keyword evidence="7" id="KW-0460">Magnesium</keyword>
<dbReference type="EMBL" id="NART01000081">
    <property type="protein sequence ID" value="OTQ08502.1"/>
    <property type="molecule type" value="Genomic_DNA"/>
</dbReference>
<dbReference type="GO" id="GO:0046872">
    <property type="term" value="F:metal ion binding"/>
    <property type="evidence" value="ECO:0007669"/>
    <property type="project" value="UniProtKB-KW"/>
</dbReference>
<evidence type="ECO:0000256" key="8">
    <source>
        <dbReference type="ARBA" id="ARBA00022985"/>
    </source>
</evidence>
<keyword evidence="8" id="KW-0448">Lipopolysaccharide biosynthesis</keyword>
<dbReference type="Gene3D" id="3.90.550.10">
    <property type="entry name" value="Spore Coat Polysaccharide Biosynthesis Protein SpsA, Chain A"/>
    <property type="match status" value="1"/>
</dbReference>
<evidence type="ECO:0000256" key="6">
    <source>
        <dbReference type="ARBA" id="ARBA00022723"/>
    </source>
</evidence>
<evidence type="ECO:0000256" key="3">
    <source>
        <dbReference type="ARBA" id="ARBA00006351"/>
    </source>
</evidence>
<evidence type="ECO:0000256" key="1">
    <source>
        <dbReference type="ARBA" id="ARBA00001946"/>
    </source>
</evidence>
<dbReference type="Pfam" id="PF01501">
    <property type="entry name" value="Glyco_transf_8"/>
    <property type="match status" value="1"/>
</dbReference>
<dbReference type="Proteomes" id="UP000194977">
    <property type="component" value="Unassembled WGS sequence"/>
</dbReference>
<evidence type="ECO:0000313" key="13">
    <source>
        <dbReference type="Proteomes" id="UP000194977"/>
    </source>
</evidence>
<dbReference type="CDD" id="cd04194">
    <property type="entry name" value="GT8_A4GalT_like"/>
    <property type="match status" value="1"/>
</dbReference>
<dbReference type="InterPro" id="IPR002495">
    <property type="entry name" value="Glyco_trans_8"/>
</dbReference>
<proteinExistence type="inferred from homology"/>
<evidence type="ECO:0000313" key="11">
    <source>
        <dbReference type="EMBL" id="OTQ08502.1"/>
    </source>
</evidence>
<reference evidence="12 13" key="1">
    <citation type="submission" date="2017-03" db="EMBL/GenBank/DDBJ databases">
        <title>Comparative genomics of honeybee gut symbionts reveal geographically distinct and subgroup specific antibiotic resistance.</title>
        <authorList>
            <person name="Ludvigsen J."/>
            <person name="Porcellato D."/>
            <person name="Labee-Lund T.M."/>
            <person name="Amdam G.V."/>
            <person name="Rudi K."/>
        </authorList>
    </citation>
    <scope>NUCLEOTIDE SEQUENCE [LARGE SCALE GENOMIC DNA]</scope>
    <source>
        <strain evidence="10 13">A-7-12</strain>
        <strain evidence="11 12">A-9-12</strain>
    </source>
</reference>
<dbReference type="GO" id="GO:0008918">
    <property type="term" value="F:lipopolysaccharide 3-alpha-galactosyltransferase activity"/>
    <property type="evidence" value="ECO:0007669"/>
    <property type="project" value="InterPro"/>
</dbReference>
<keyword evidence="6" id="KW-0479">Metal-binding</keyword>
<dbReference type="OrthoDB" id="9807549at2"/>
<organism evidence="10 13">
    <name type="scientific">Gilliamella apicola</name>
    <dbReference type="NCBI Taxonomy" id="1196095"/>
    <lineage>
        <taxon>Bacteria</taxon>
        <taxon>Pseudomonadati</taxon>
        <taxon>Pseudomonadota</taxon>
        <taxon>Gammaproteobacteria</taxon>
        <taxon>Orbales</taxon>
        <taxon>Orbaceae</taxon>
        <taxon>Gilliamella</taxon>
    </lineage>
</organism>
<accession>A0A242NHA9</accession>
<keyword evidence="5" id="KW-0808">Transferase</keyword>
<keyword evidence="4" id="KW-0328">Glycosyltransferase</keyword>
<name>A0A242NHA9_9GAMM</name>
<comment type="pathway">
    <text evidence="2">Bacterial outer membrane biogenesis; LPS core biosynthesis.</text>
</comment>
<evidence type="ECO:0000256" key="4">
    <source>
        <dbReference type="ARBA" id="ARBA00022676"/>
    </source>
</evidence>
<dbReference type="InterPro" id="IPR013645">
    <property type="entry name" value="Glyco_transf_8N"/>
</dbReference>
<protein>
    <recommendedName>
        <fullName evidence="9">Glycosyl transferase family 8 C-terminal domain-containing protein</fullName>
    </recommendedName>
</protein>
<dbReference type="Proteomes" id="UP000194800">
    <property type="component" value="Unassembled WGS sequence"/>
</dbReference>
<evidence type="ECO:0000313" key="10">
    <source>
        <dbReference type="EMBL" id="OTP99418.1"/>
    </source>
</evidence>
<evidence type="ECO:0000256" key="2">
    <source>
        <dbReference type="ARBA" id="ARBA00004713"/>
    </source>
</evidence>
<keyword evidence="12" id="KW-1185">Reference proteome</keyword>
<dbReference type="InterPro" id="IPR029044">
    <property type="entry name" value="Nucleotide-diphossugar_trans"/>
</dbReference>
<dbReference type="PANTHER" id="PTHR13778">
    <property type="entry name" value="GLYCOSYLTRANSFERASE 8 DOMAIN-CONTAINING PROTEIN"/>
    <property type="match status" value="1"/>
</dbReference>
<dbReference type="EMBL" id="NARP01000017">
    <property type="protein sequence ID" value="OTP99418.1"/>
    <property type="molecule type" value="Genomic_DNA"/>
</dbReference>
<dbReference type="RefSeq" id="WP_086272763.1">
    <property type="nucleotide sequence ID" value="NZ_JBHZLC010000019.1"/>
</dbReference>
<evidence type="ECO:0000313" key="12">
    <source>
        <dbReference type="Proteomes" id="UP000194800"/>
    </source>
</evidence>
<evidence type="ECO:0000259" key="9">
    <source>
        <dbReference type="Pfam" id="PF08437"/>
    </source>
</evidence>
<comment type="caution">
    <text evidence="10">The sequence shown here is derived from an EMBL/GenBank/DDBJ whole genome shotgun (WGS) entry which is preliminary data.</text>
</comment>
<dbReference type="InterPro" id="IPR050748">
    <property type="entry name" value="Glycosyltrans_8_dom-fam"/>
</dbReference>
<dbReference type="PANTHER" id="PTHR13778:SF47">
    <property type="entry name" value="LIPOPOLYSACCHARIDE 1,3-GALACTOSYLTRANSFERASE"/>
    <property type="match status" value="1"/>
</dbReference>
<dbReference type="Pfam" id="PF08437">
    <property type="entry name" value="Glyco_transf_8C"/>
    <property type="match status" value="1"/>
</dbReference>
<feature type="domain" description="Glycosyl transferase family 8 C-terminal" evidence="9">
    <location>
        <begin position="267"/>
        <end position="320"/>
    </location>
</feature>
<evidence type="ECO:0000256" key="5">
    <source>
        <dbReference type="ARBA" id="ARBA00022679"/>
    </source>
</evidence>
<evidence type="ECO:0000256" key="7">
    <source>
        <dbReference type="ARBA" id="ARBA00022842"/>
    </source>
</evidence>
<gene>
    <name evidence="11" type="ORF">B6C91_12145</name>
    <name evidence="10" type="ORF">B6D08_07755</name>
</gene>